<evidence type="ECO:0000313" key="1">
    <source>
        <dbReference type="EMBL" id="CAG8708921.1"/>
    </source>
</evidence>
<protein>
    <submittedName>
        <fullName evidence="1">498_t:CDS:1</fullName>
    </submittedName>
</protein>
<dbReference type="Proteomes" id="UP000789525">
    <property type="component" value="Unassembled WGS sequence"/>
</dbReference>
<sequence>MWDPFGSHHALNWALKNLAMCNKRFRRITLPSLYHDVRLNAPDRIYPFILCLVDSPHYGSLVRRISIGVDNTFRRNLRIKKGQITESDTSKILEKLKELSLPAALIKKVGETEDADWAVALCLLPLLTKLEGFSIQFKDSKDRQDFNAHAPIIFQPHFLSPSLRSVYLEVDRCGWMSLNVEVLTSLMSIPSIKEISVSRIGSGIEPRDTSLPFPPSQSSAHPHSNVETLRISESMVSENTITTLLGLSRSLTKFVYIERRWLETPRSLRRFQEAINNVSSTIEKLALELGGSVFVPNRILSFSNFTSLVELSISWDLLFDQDPGDIINRLPSSLETLLLRSPQRYEDGVNAKIIECFTVILRAKSVTVLPHLDTIAVNDPTFDWTSFMDMASERGVKIRPWDPVDQLMSDPYVMSVS</sequence>
<dbReference type="EMBL" id="CAJVPT010034746">
    <property type="protein sequence ID" value="CAG8708921.1"/>
    <property type="molecule type" value="Genomic_DNA"/>
</dbReference>
<gene>
    <name evidence="1" type="ORF">ACOLOM_LOCUS10572</name>
</gene>
<organism evidence="1 2">
    <name type="scientific">Acaulospora colombiana</name>
    <dbReference type="NCBI Taxonomy" id="27376"/>
    <lineage>
        <taxon>Eukaryota</taxon>
        <taxon>Fungi</taxon>
        <taxon>Fungi incertae sedis</taxon>
        <taxon>Mucoromycota</taxon>
        <taxon>Glomeromycotina</taxon>
        <taxon>Glomeromycetes</taxon>
        <taxon>Diversisporales</taxon>
        <taxon>Acaulosporaceae</taxon>
        <taxon>Acaulospora</taxon>
    </lineage>
</organism>
<proteinExistence type="predicted"/>
<accession>A0ACA9PN13</accession>
<evidence type="ECO:0000313" key="2">
    <source>
        <dbReference type="Proteomes" id="UP000789525"/>
    </source>
</evidence>
<comment type="caution">
    <text evidence="1">The sequence shown here is derived from an EMBL/GenBank/DDBJ whole genome shotgun (WGS) entry which is preliminary data.</text>
</comment>
<reference evidence="1" key="1">
    <citation type="submission" date="2021-06" db="EMBL/GenBank/DDBJ databases">
        <authorList>
            <person name="Kallberg Y."/>
            <person name="Tangrot J."/>
            <person name="Rosling A."/>
        </authorList>
    </citation>
    <scope>NUCLEOTIDE SEQUENCE</scope>
    <source>
        <strain evidence="1">CL356</strain>
    </source>
</reference>
<name>A0ACA9PN13_9GLOM</name>
<keyword evidence="2" id="KW-1185">Reference proteome</keyword>